<proteinExistence type="predicted"/>
<dbReference type="AlphaFoldDB" id="A0A934VSB0"/>
<gene>
    <name evidence="2" type="ORF">JIN87_16500</name>
</gene>
<dbReference type="GO" id="GO:0000175">
    <property type="term" value="F:3'-5'-RNA exonuclease activity"/>
    <property type="evidence" value="ECO:0007669"/>
    <property type="project" value="TreeGrafter"/>
</dbReference>
<organism evidence="2 3">
    <name type="scientific">Pelagicoccus mobilis</name>
    <dbReference type="NCBI Taxonomy" id="415221"/>
    <lineage>
        <taxon>Bacteria</taxon>
        <taxon>Pseudomonadati</taxon>
        <taxon>Verrucomicrobiota</taxon>
        <taxon>Opitutia</taxon>
        <taxon>Puniceicoccales</taxon>
        <taxon>Pelagicoccaceae</taxon>
        <taxon>Pelagicoccus</taxon>
    </lineage>
</organism>
<feature type="domain" description="Endonuclease/exonuclease/phosphatase" evidence="1">
    <location>
        <begin position="34"/>
        <end position="117"/>
    </location>
</feature>
<dbReference type="Proteomes" id="UP000617628">
    <property type="component" value="Unassembled WGS sequence"/>
</dbReference>
<dbReference type="InterPro" id="IPR005135">
    <property type="entry name" value="Endo/exonuclease/phosphatase"/>
</dbReference>
<evidence type="ECO:0000259" key="1">
    <source>
        <dbReference type="Pfam" id="PF03372"/>
    </source>
</evidence>
<dbReference type="Pfam" id="PF03372">
    <property type="entry name" value="Exo_endo_phos"/>
    <property type="match status" value="1"/>
</dbReference>
<reference evidence="2" key="1">
    <citation type="submission" date="2021-01" db="EMBL/GenBank/DDBJ databases">
        <title>Modified the classification status of verrucomicrobia.</title>
        <authorList>
            <person name="Feng X."/>
        </authorList>
    </citation>
    <scope>NUCLEOTIDE SEQUENCE</scope>
    <source>
        <strain evidence="2">KCTC 13126</strain>
    </source>
</reference>
<dbReference type="PANTHER" id="PTHR12121">
    <property type="entry name" value="CARBON CATABOLITE REPRESSOR PROTEIN 4"/>
    <property type="match status" value="1"/>
</dbReference>
<keyword evidence="3" id="KW-1185">Reference proteome</keyword>
<name>A0A934VSB0_9BACT</name>
<dbReference type="PANTHER" id="PTHR12121:SF36">
    <property type="entry name" value="ENDONUCLEASE_EXONUCLEASE_PHOSPHATASE DOMAIN-CONTAINING PROTEIN"/>
    <property type="match status" value="1"/>
</dbReference>
<evidence type="ECO:0000313" key="2">
    <source>
        <dbReference type="EMBL" id="MBK1878483.1"/>
    </source>
</evidence>
<dbReference type="InterPro" id="IPR036691">
    <property type="entry name" value="Endo/exonu/phosph_ase_sf"/>
</dbReference>
<evidence type="ECO:0000313" key="3">
    <source>
        <dbReference type="Proteomes" id="UP000617628"/>
    </source>
</evidence>
<comment type="caution">
    <text evidence="2">The sequence shown here is derived from an EMBL/GenBank/DDBJ whole genome shotgun (WGS) entry which is preliminary data.</text>
</comment>
<dbReference type="EMBL" id="JAENIL010000031">
    <property type="protein sequence ID" value="MBK1878483.1"/>
    <property type="molecule type" value="Genomic_DNA"/>
</dbReference>
<sequence>MNNWIHSLKGAIISLSFTFCAVVAHSQEAQLTLMSYNIRLDLPSDGENRWDKRKEVLTSQILFLNPDILGIQEGLPHQVDHLAQSLDEYAYTGVGRDDGKHEGEFSAIFYNANKVEYLAGDTFWLSETPSEPSLGWGLPIAEFVPMPIFATERLVERIGFSTPISTTRSQRHDLTAPN</sequence>
<dbReference type="InterPro" id="IPR050410">
    <property type="entry name" value="CCR4/nocturin_mRNA_transcr"/>
</dbReference>
<dbReference type="SUPFAM" id="SSF56219">
    <property type="entry name" value="DNase I-like"/>
    <property type="match status" value="1"/>
</dbReference>
<dbReference type="Gene3D" id="3.60.10.10">
    <property type="entry name" value="Endonuclease/exonuclease/phosphatase"/>
    <property type="match status" value="1"/>
</dbReference>
<protein>
    <recommendedName>
        <fullName evidence="1">Endonuclease/exonuclease/phosphatase domain-containing protein</fullName>
    </recommendedName>
</protein>
<dbReference type="RefSeq" id="WP_200356695.1">
    <property type="nucleotide sequence ID" value="NZ_JAENIL010000031.1"/>
</dbReference>
<accession>A0A934VSB0</accession>